<evidence type="ECO:0000256" key="5">
    <source>
        <dbReference type="ARBA" id="ARBA00022692"/>
    </source>
</evidence>
<dbReference type="OrthoDB" id="430354at2759"/>
<dbReference type="GO" id="GO:0016020">
    <property type="term" value="C:membrane"/>
    <property type="evidence" value="ECO:0007669"/>
    <property type="project" value="UniProtKB-SubCell"/>
</dbReference>
<dbReference type="InterPro" id="IPR022751">
    <property type="entry name" value="Alpha_mannosyltransferase"/>
</dbReference>
<evidence type="ECO:0000256" key="6">
    <source>
        <dbReference type="ARBA" id="ARBA00022968"/>
    </source>
</evidence>
<dbReference type="InParanoid" id="Q75ED3"/>
<evidence type="ECO:0000313" key="10">
    <source>
        <dbReference type="EMBL" id="AAS50550.1"/>
    </source>
</evidence>
<keyword evidence="7" id="KW-1133">Transmembrane helix</keyword>
<comment type="similarity">
    <text evidence="2">Belongs to the MNN1/MNT family.</text>
</comment>
<dbReference type="EMBL" id="AE016814">
    <property type="protein sequence ID" value="AAS50550.1"/>
    <property type="molecule type" value="Genomic_DNA"/>
</dbReference>
<proteinExistence type="inferred from homology"/>
<dbReference type="GO" id="GO:0000033">
    <property type="term" value="F:alpha-1,3-mannosyltransferase activity"/>
    <property type="evidence" value="ECO:0000318"/>
    <property type="project" value="GO_Central"/>
</dbReference>
<keyword evidence="3" id="KW-0328">Glycosyltransferase</keyword>
<evidence type="ECO:0000256" key="9">
    <source>
        <dbReference type="ARBA" id="ARBA00023180"/>
    </source>
</evidence>
<evidence type="ECO:0000256" key="3">
    <source>
        <dbReference type="ARBA" id="ARBA00022676"/>
    </source>
</evidence>
<protein>
    <submittedName>
        <fullName evidence="10">AAR183Cp</fullName>
    </submittedName>
</protein>
<reference evidence="11" key="2">
    <citation type="journal article" date="2013" name="G3 (Bethesda)">
        <title>Genomes of Ashbya fungi isolated from insects reveal four mating-type loci, numerous translocations, lack of transposons, and distinct gene duplications.</title>
        <authorList>
            <person name="Dietrich F.S."/>
            <person name="Voegeli S."/>
            <person name="Kuo S."/>
            <person name="Philippsen P."/>
        </authorList>
    </citation>
    <scope>GENOME REANNOTATION</scope>
    <source>
        <strain evidence="11">ATCC 10895 / CBS 109.51 / FGSC 9923 / NRRL Y-1056</strain>
    </source>
</reference>
<comment type="subcellular location">
    <subcellularLocation>
        <location evidence="1">Membrane</location>
        <topology evidence="1">Single-pass type II membrane protein</topology>
    </subcellularLocation>
</comment>
<dbReference type="OMA" id="NDIARIW"/>
<organism evidence="10 11">
    <name type="scientific">Eremothecium gossypii (strain ATCC 10895 / CBS 109.51 / FGSC 9923 / NRRL Y-1056)</name>
    <name type="common">Yeast</name>
    <name type="synonym">Ashbya gossypii</name>
    <dbReference type="NCBI Taxonomy" id="284811"/>
    <lineage>
        <taxon>Eukaryota</taxon>
        <taxon>Fungi</taxon>
        <taxon>Dikarya</taxon>
        <taxon>Ascomycota</taxon>
        <taxon>Saccharomycotina</taxon>
        <taxon>Saccharomycetes</taxon>
        <taxon>Saccharomycetales</taxon>
        <taxon>Saccharomycetaceae</taxon>
        <taxon>Eremothecium</taxon>
    </lineage>
</organism>
<keyword evidence="5" id="KW-0812">Transmembrane</keyword>
<evidence type="ECO:0000256" key="1">
    <source>
        <dbReference type="ARBA" id="ARBA00004606"/>
    </source>
</evidence>
<evidence type="ECO:0000313" key="11">
    <source>
        <dbReference type="Proteomes" id="UP000000591"/>
    </source>
</evidence>
<dbReference type="KEGG" id="ago:AGOS_AAR183C"/>
<dbReference type="Pfam" id="PF11051">
    <property type="entry name" value="Mannosyl_trans3"/>
    <property type="match status" value="1"/>
</dbReference>
<dbReference type="eggNOG" id="ENOG502RZ48">
    <property type="taxonomic scope" value="Eukaryota"/>
</dbReference>
<dbReference type="Gene3D" id="3.90.550.10">
    <property type="entry name" value="Spore Coat Polysaccharide Biosynthesis Protein SpsA, Chain A"/>
    <property type="match status" value="1"/>
</dbReference>
<dbReference type="CAZy" id="GT71">
    <property type="family name" value="Glycosyltransferase Family 71"/>
</dbReference>
<dbReference type="HOGENOM" id="CLU_015387_1_0_1"/>
<dbReference type="GO" id="GO:0006493">
    <property type="term" value="P:protein O-linked glycosylation"/>
    <property type="evidence" value="ECO:0000318"/>
    <property type="project" value="GO_Central"/>
</dbReference>
<evidence type="ECO:0000256" key="8">
    <source>
        <dbReference type="ARBA" id="ARBA00023136"/>
    </source>
</evidence>
<dbReference type="PANTHER" id="PTHR31392:SF1">
    <property type="entry name" value="ALPHA-1,3-MANNOSYLTRANSFERASE MNN1-RELATED"/>
    <property type="match status" value="1"/>
</dbReference>
<dbReference type="GO" id="GO:0005794">
    <property type="term" value="C:Golgi apparatus"/>
    <property type="evidence" value="ECO:0000318"/>
    <property type="project" value="GO_Central"/>
</dbReference>
<accession>Q75ED3</accession>
<name>Q75ED3_EREGS</name>
<dbReference type="SUPFAM" id="SSF53448">
    <property type="entry name" value="Nucleotide-diphospho-sugar transferases"/>
    <property type="match status" value="1"/>
</dbReference>
<evidence type="ECO:0000256" key="4">
    <source>
        <dbReference type="ARBA" id="ARBA00022679"/>
    </source>
</evidence>
<reference evidence="10 11" key="1">
    <citation type="journal article" date="2004" name="Science">
        <title>The Ashbya gossypii genome as a tool for mapping the ancient Saccharomyces cerevisiae genome.</title>
        <authorList>
            <person name="Dietrich F.S."/>
            <person name="Voegeli S."/>
            <person name="Brachat S."/>
            <person name="Lerch A."/>
            <person name="Gates K."/>
            <person name="Steiner S."/>
            <person name="Mohr C."/>
            <person name="Pohlmann R."/>
            <person name="Luedi P."/>
            <person name="Choi S."/>
            <person name="Wing R.A."/>
            <person name="Flavier A."/>
            <person name="Gaffney T.D."/>
            <person name="Philippsen P."/>
        </authorList>
    </citation>
    <scope>NUCLEOTIDE SEQUENCE [LARGE SCALE GENOMIC DNA]</scope>
    <source>
        <strain evidence="11">ATCC 10895 / CBS 109.51 / FGSC 9923 / NRRL Y-1056</strain>
    </source>
</reference>
<keyword evidence="11" id="KW-1185">Reference proteome</keyword>
<sequence length="648" mass="74906">MVQSPSIAILVAWGLQCKGLPDAILRTVIALLLATDRSGMVSYGLMGNFSKKMVHRGMGRWRFRGHRWSLRYIRICVRTVMVFSMLALVLQYSGKILVASILHNSVRPSSKTPLHTVHAVEQLQFGRWPLEKKCQWYFAKEKRQQWLNEIIERSRGRMKDASVTAAMLERLRVFDTCFMQGDIGLREVFGEDINLYSLHHELFPFLKKVRDWSELLPQVLDLNDGSRYLLGNKLPEQAFKVDNDLPFWENLRRSSSGRGIVATVADIHLDQLKRLLHVLDELGNKLPIELVYKGNDFSRLPIKRLKRYVRQHTKQRVRLVDCSRVLRSTHIPKIKRFMNKWLATIFNSFEEIILLDVDVVPLVPIDSYFKLPGYTKTGALFFKDRTLPEYLPVSCTKAILLLPPSSEENKLWGHSMRYRTPMTKAGALDRTNSAETEVMYNYFIERYRHQVETGLVVLNRKQRLFSLVTSFMIHLNLRFSECFHGDKEVFWLGQLLTGNEYSIHPMPAAIIGELQQGERKLAATEYRICSTQIAHPDTDGTVLWINGGMWNCKDNKAAEEDFSDYNRYFTRKFGSQQKLADWYKQTLKVTGVFSPELKNSKWIPAKECKQSAFCSSVFVHDDEELQSLKDADISVCNHLASVWGSLPE</sequence>
<keyword evidence="8" id="KW-0472">Membrane</keyword>
<dbReference type="FunCoup" id="Q75ED3">
    <property type="interactions" value="25"/>
</dbReference>
<dbReference type="PANTHER" id="PTHR31392">
    <property type="entry name" value="ALPHA-1,3-MANNOSYLTRANSFERASE MNN1-RELATED"/>
    <property type="match status" value="1"/>
</dbReference>
<dbReference type="GeneID" id="4618685"/>
<keyword evidence="6" id="KW-0735">Signal-anchor</keyword>
<evidence type="ECO:0000256" key="7">
    <source>
        <dbReference type="ARBA" id="ARBA00022989"/>
    </source>
</evidence>
<keyword evidence="9" id="KW-0325">Glycoprotein</keyword>
<keyword evidence="4" id="KW-0808">Transferase</keyword>
<dbReference type="RefSeq" id="NP_982726.1">
    <property type="nucleotide sequence ID" value="NM_208079.1"/>
</dbReference>
<dbReference type="InterPro" id="IPR029044">
    <property type="entry name" value="Nucleotide-diphossugar_trans"/>
</dbReference>
<gene>
    <name evidence="10" type="ORF">AGOS_AAR183C</name>
</gene>
<dbReference type="AlphaFoldDB" id="Q75ED3"/>
<dbReference type="Proteomes" id="UP000000591">
    <property type="component" value="Chromosome I"/>
</dbReference>
<evidence type="ECO:0000256" key="2">
    <source>
        <dbReference type="ARBA" id="ARBA00009105"/>
    </source>
</evidence>